<sequence length="86" mass="10074">MDATEGLHIRKTKETLMEAQQLLIEHPCVMSDPEWIALESIDEQTNHFVFDVSMLQVLKGRGLVESAGERWRITERGQRRLHDRRC</sequence>
<comment type="caution">
    <text evidence="1">The sequence shown here is derived from an EMBL/GenBank/DDBJ whole genome shotgun (WGS) entry which is preliminary data.</text>
</comment>
<dbReference type="EMBL" id="LGSZ01000028">
    <property type="protein sequence ID" value="KPH81721.1"/>
    <property type="molecule type" value="Genomic_DNA"/>
</dbReference>
<name>A0A0N1F6R5_9HYPH</name>
<organism evidence="1 2">
    <name type="scientific">Bosea vaviloviae</name>
    <dbReference type="NCBI Taxonomy" id="1526658"/>
    <lineage>
        <taxon>Bacteria</taxon>
        <taxon>Pseudomonadati</taxon>
        <taxon>Pseudomonadota</taxon>
        <taxon>Alphaproteobacteria</taxon>
        <taxon>Hyphomicrobiales</taxon>
        <taxon>Boseaceae</taxon>
        <taxon>Bosea</taxon>
    </lineage>
</organism>
<dbReference type="AlphaFoldDB" id="A0A0N1F6R5"/>
<accession>A0A0N1F6R5</accession>
<evidence type="ECO:0000313" key="1">
    <source>
        <dbReference type="EMBL" id="KPH81721.1"/>
    </source>
</evidence>
<gene>
    <name evidence="1" type="ORF">AE618_08350</name>
</gene>
<protein>
    <submittedName>
        <fullName evidence="1">Uncharacterized protein</fullName>
    </submittedName>
</protein>
<keyword evidence="2" id="KW-1185">Reference proteome</keyword>
<reference evidence="1 2" key="1">
    <citation type="submission" date="2015-07" db="EMBL/GenBank/DDBJ databases">
        <title>Whole genome sequencing of Bosea vaviloviae isolated from cave pool.</title>
        <authorList>
            <person name="Tan N.E.H."/>
            <person name="Lee Y.P."/>
            <person name="Gan H.M."/>
            <person name="Barton H."/>
            <person name="Savka M.A."/>
        </authorList>
    </citation>
    <scope>NUCLEOTIDE SEQUENCE [LARGE SCALE GENOMIC DNA]</scope>
    <source>
        <strain evidence="1 2">SD260</strain>
    </source>
</reference>
<evidence type="ECO:0000313" key="2">
    <source>
        <dbReference type="Proteomes" id="UP000037822"/>
    </source>
</evidence>
<dbReference type="PATRIC" id="fig|1526658.3.peg.2352"/>
<dbReference type="Proteomes" id="UP000037822">
    <property type="component" value="Unassembled WGS sequence"/>
</dbReference>
<proteinExistence type="predicted"/>